<dbReference type="EMBL" id="HBUF01398205">
    <property type="protein sequence ID" value="CAG6736134.1"/>
    <property type="molecule type" value="Transcribed_RNA"/>
</dbReference>
<evidence type="ECO:0000313" key="2">
    <source>
        <dbReference type="EMBL" id="CAG6614506.1"/>
    </source>
</evidence>
<protein>
    <submittedName>
        <fullName evidence="2">Uncharacterized protein</fullName>
    </submittedName>
</protein>
<dbReference type="EMBL" id="HBUF01566345">
    <property type="protein sequence ID" value="CAG6764669.1"/>
    <property type="molecule type" value="Transcribed_RNA"/>
</dbReference>
<feature type="chain" id="PRO_5036428327" evidence="1">
    <location>
        <begin position="29"/>
        <end position="241"/>
    </location>
</feature>
<keyword evidence="1" id="KW-0732">Signal</keyword>
<sequence>MKPIFNTAKTVVYFLALFFLASFGTLNANNSTTMAPKEAKDLNAHNSTTVAPMEAQEMRWNRSLPWYSMIVIYGLPEEEHEVVMEKVADIGHKLGFNKYPLDDVVRAYRSQIPKSLIPKPIIVHMVNTTSVHKWAMAFNHRRLYLDHKEPWFVVVGLPKEPNMLRETAEDWARKRKFPAVWLDETNTTVFYRKNEKSPIIYQILDMNHMYHLLSDDFRYEVTWNPLTQRKKINIYEYVTPI</sequence>
<reference evidence="2" key="1">
    <citation type="submission" date="2021-05" db="EMBL/GenBank/DDBJ databases">
        <authorList>
            <person name="Alioto T."/>
            <person name="Alioto T."/>
            <person name="Gomez Garrido J."/>
        </authorList>
    </citation>
    <scope>NUCLEOTIDE SEQUENCE</scope>
</reference>
<dbReference type="EMBL" id="HBUF01398206">
    <property type="protein sequence ID" value="CAG6736135.1"/>
    <property type="molecule type" value="Transcribed_RNA"/>
</dbReference>
<dbReference type="EMBL" id="HBUF01030482">
    <property type="protein sequence ID" value="CAG6614505.1"/>
    <property type="molecule type" value="Transcribed_RNA"/>
</dbReference>
<dbReference type="EMBL" id="HBUF01208327">
    <property type="protein sequence ID" value="CAG6664704.1"/>
    <property type="molecule type" value="Transcribed_RNA"/>
</dbReference>
<dbReference type="EMBL" id="HBUF01030483">
    <property type="protein sequence ID" value="CAG6614506.1"/>
    <property type="molecule type" value="Transcribed_RNA"/>
</dbReference>
<dbReference type="EMBL" id="HBUF01208326">
    <property type="protein sequence ID" value="CAG6664703.1"/>
    <property type="molecule type" value="Transcribed_RNA"/>
</dbReference>
<name>A0A8D8M0H5_9HEMI</name>
<evidence type="ECO:0000256" key="1">
    <source>
        <dbReference type="SAM" id="SignalP"/>
    </source>
</evidence>
<accession>A0A8D8M0H5</accession>
<dbReference type="AlphaFoldDB" id="A0A8D8M0H5"/>
<proteinExistence type="predicted"/>
<dbReference type="EMBL" id="HBUF01566344">
    <property type="protein sequence ID" value="CAG6764668.1"/>
    <property type="molecule type" value="Transcribed_RNA"/>
</dbReference>
<organism evidence="2">
    <name type="scientific">Cacopsylla melanoneura</name>
    <dbReference type="NCBI Taxonomy" id="428564"/>
    <lineage>
        <taxon>Eukaryota</taxon>
        <taxon>Metazoa</taxon>
        <taxon>Ecdysozoa</taxon>
        <taxon>Arthropoda</taxon>
        <taxon>Hexapoda</taxon>
        <taxon>Insecta</taxon>
        <taxon>Pterygota</taxon>
        <taxon>Neoptera</taxon>
        <taxon>Paraneoptera</taxon>
        <taxon>Hemiptera</taxon>
        <taxon>Sternorrhyncha</taxon>
        <taxon>Psylloidea</taxon>
        <taxon>Psyllidae</taxon>
        <taxon>Psyllinae</taxon>
        <taxon>Cacopsylla</taxon>
    </lineage>
</organism>
<feature type="signal peptide" evidence="1">
    <location>
        <begin position="1"/>
        <end position="28"/>
    </location>
</feature>